<proteinExistence type="inferred from homology"/>
<dbReference type="RefSeq" id="WP_093427405.1">
    <property type="nucleotide sequence ID" value="NZ_FOMJ01000001.1"/>
</dbReference>
<keyword evidence="7" id="KW-0969">Cilium</keyword>
<dbReference type="GO" id="GO:0009425">
    <property type="term" value="C:bacterial-type flagellum basal body"/>
    <property type="evidence" value="ECO:0007669"/>
    <property type="project" value="UniProtKB-SubCell"/>
</dbReference>
<keyword evidence="4 5" id="KW-0975">Bacterial flagellum</keyword>
<dbReference type="Proteomes" id="UP000198611">
    <property type="component" value="Unassembled WGS sequence"/>
</dbReference>
<dbReference type="EMBL" id="FOMJ01000001">
    <property type="protein sequence ID" value="SFD08928.1"/>
    <property type="molecule type" value="Genomic_DNA"/>
</dbReference>
<evidence type="ECO:0000256" key="1">
    <source>
        <dbReference type="ARBA" id="ARBA00004117"/>
    </source>
</evidence>
<comment type="similarity">
    <text evidence="2 5">Belongs to the FliE family.</text>
</comment>
<sequence length="123" mass="12882">MNNIDPSSMMAEMQRLSAQAQGGVDRPEAPAVSGHGEGPGAAQGSEEAEAPSFTELLKQSIDQVDELQKASGDVKEAFQAGDPNTSLGDVMIAGEKAGLAFQTLSEARSKLLEAYRSIQNMSV</sequence>
<evidence type="ECO:0000313" key="7">
    <source>
        <dbReference type="EMBL" id="SFD08928.1"/>
    </source>
</evidence>
<gene>
    <name evidence="5" type="primary">fliE</name>
    <name evidence="7" type="ORF">SAMN05660831_00781</name>
</gene>
<evidence type="ECO:0000256" key="4">
    <source>
        <dbReference type="ARBA" id="ARBA00023143"/>
    </source>
</evidence>
<dbReference type="OrthoDB" id="8909229at2"/>
<reference evidence="7 8" key="1">
    <citation type="submission" date="2016-10" db="EMBL/GenBank/DDBJ databases">
        <authorList>
            <person name="de Groot N.N."/>
        </authorList>
    </citation>
    <scope>NUCLEOTIDE SEQUENCE [LARGE SCALE GENOMIC DNA]</scope>
    <source>
        <strain evidence="7 8">HL3</strain>
    </source>
</reference>
<dbReference type="HAMAP" id="MF_00724">
    <property type="entry name" value="FliE"/>
    <property type="match status" value="1"/>
</dbReference>
<evidence type="ECO:0000256" key="3">
    <source>
        <dbReference type="ARBA" id="ARBA00018024"/>
    </source>
</evidence>
<comment type="subcellular location">
    <subcellularLocation>
        <location evidence="1 5">Bacterial flagellum basal body</location>
    </subcellularLocation>
</comment>
<dbReference type="PANTHER" id="PTHR34653:SF1">
    <property type="entry name" value="FLAGELLAR HOOK-BASAL BODY COMPLEX PROTEIN FLIE"/>
    <property type="match status" value="1"/>
</dbReference>
<feature type="compositionally biased region" description="Basic and acidic residues" evidence="6">
    <location>
        <begin position="67"/>
        <end position="76"/>
    </location>
</feature>
<evidence type="ECO:0000313" key="8">
    <source>
        <dbReference type="Proteomes" id="UP000198611"/>
    </source>
</evidence>
<protein>
    <recommendedName>
        <fullName evidence="3 5">Flagellar hook-basal body complex protein FliE</fullName>
    </recommendedName>
</protein>
<dbReference type="NCBIfam" id="TIGR00205">
    <property type="entry name" value="fliE"/>
    <property type="match status" value="1"/>
</dbReference>
<dbReference type="InterPro" id="IPR001624">
    <property type="entry name" value="FliE"/>
</dbReference>
<dbReference type="GO" id="GO:0005198">
    <property type="term" value="F:structural molecule activity"/>
    <property type="evidence" value="ECO:0007669"/>
    <property type="project" value="UniProtKB-UniRule"/>
</dbReference>
<dbReference type="Pfam" id="PF02049">
    <property type="entry name" value="FliE"/>
    <property type="match status" value="1"/>
</dbReference>
<evidence type="ECO:0000256" key="2">
    <source>
        <dbReference type="ARBA" id="ARBA00009272"/>
    </source>
</evidence>
<keyword evidence="8" id="KW-1185">Reference proteome</keyword>
<organism evidence="7 8">
    <name type="scientific">Thiohalospira halophila DSM 15071</name>
    <dbReference type="NCBI Taxonomy" id="1123397"/>
    <lineage>
        <taxon>Bacteria</taxon>
        <taxon>Pseudomonadati</taxon>
        <taxon>Pseudomonadota</taxon>
        <taxon>Gammaproteobacteria</taxon>
        <taxon>Thiohalospirales</taxon>
        <taxon>Thiohalospiraceae</taxon>
        <taxon>Thiohalospira</taxon>
    </lineage>
</organism>
<evidence type="ECO:0000256" key="5">
    <source>
        <dbReference type="HAMAP-Rule" id="MF_00724"/>
    </source>
</evidence>
<feature type="region of interest" description="Disordered" evidence="6">
    <location>
        <begin position="1"/>
        <end position="54"/>
    </location>
</feature>
<dbReference type="STRING" id="1123397.SAMN05660831_00781"/>
<keyword evidence="7" id="KW-0966">Cell projection</keyword>
<evidence type="ECO:0000256" key="6">
    <source>
        <dbReference type="SAM" id="MobiDB-lite"/>
    </source>
</evidence>
<name>A0A1I1PMP9_9GAMM</name>
<dbReference type="PANTHER" id="PTHR34653">
    <property type="match status" value="1"/>
</dbReference>
<accession>A0A1I1PMP9</accession>
<dbReference type="GO" id="GO:0003774">
    <property type="term" value="F:cytoskeletal motor activity"/>
    <property type="evidence" value="ECO:0007669"/>
    <property type="project" value="InterPro"/>
</dbReference>
<dbReference type="PRINTS" id="PR01006">
    <property type="entry name" value="FLGHOOKFLIE"/>
</dbReference>
<dbReference type="AlphaFoldDB" id="A0A1I1PMP9"/>
<dbReference type="GO" id="GO:0071973">
    <property type="term" value="P:bacterial-type flagellum-dependent cell motility"/>
    <property type="evidence" value="ECO:0007669"/>
    <property type="project" value="InterPro"/>
</dbReference>
<keyword evidence="7" id="KW-0282">Flagellum</keyword>
<feature type="region of interest" description="Disordered" evidence="6">
    <location>
        <begin position="67"/>
        <end position="87"/>
    </location>
</feature>